<evidence type="ECO:0000313" key="2">
    <source>
        <dbReference type="Proteomes" id="UP001596111"/>
    </source>
</evidence>
<dbReference type="Proteomes" id="UP001596111">
    <property type="component" value="Unassembled WGS sequence"/>
</dbReference>
<dbReference type="EMBL" id="JBHSNG010000012">
    <property type="protein sequence ID" value="MFC5581866.1"/>
    <property type="molecule type" value="Genomic_DNA"/>
</dbReference>
<organism evidence="1 2">
    <name type="scientific">Rhodanobacter terrae</name>
    <dbReference type="NCBI Taxonomy" id="418647"/>
    <lineage>
        <taxon>Bacteria</taxon>
        <taxon>Pseudomonadati</taxon>
        <taxon>Pseudomonadota</taxon>
        <taxon>Gammaproteobacteria</taxon>
        <taxon>Lysobacterales</taxon>
        <taxon>Rhodanobacteraceae</taxon>
        <taxon>Rhodanobacter</taxon>
    </lineage>
</organism>
<evidence type="ECO:0000313" key="1">
    <source>
        <dbReference type="EMBL" id="MFC5581866.1"/>
    </source>
</evidence>
<gene>
    <name evidence="1" type="ORF">ACFPPB_12155</name>
</gene>
<comment type="caution">
    <text evidence="1">The sequence shown here is derived from an EMBL/GenBank/DDBJ whole genome shotgun (WGS) entry which is preliminary data.</text>
</comment>
<accession>A0ABW0SXT9</accession>
<reference evidence="2" key="1">
    <citation type="journal article" date="2019" name="Int. J. Syst. Evol. Microbiol.">
        <title>The Global Catalogue of Microorganisms (GCM) 10K type strain sequencing project: providing services to taxonomists for standard genome sequencing and annotation.</title>
        <authorList>
            <consortium name="The Broad Institute Genomics Platform"/>
            <consortium name="The Broad Institute Genome Sequencing Center for Infectious Disease"/>
            <person name="Wu L."/>
            <person name="Ma J."/>
        </authorList>
    </citation>
    <scope>NUCLEOTIDE SEQUENCE [LARGE SCALE GENOMIC DNA]</scope>
    <source>
        <strain evidence="2">CGMCC 1.13587</strain>
    </source>
</reference>
<sequence>MSPNRKRELAELISFVGIFATETWKIDPADPVHPTNFAAHIVSTMGKSQALVGARQAANDAIESLQSLSQQELAVLDAKLQAAGAVALAEMRRRYSRQYKGVLKRGRIRNETEFYLVKGILDSCTESLDQGEQATLSSLLLRFEQSS</sequence>
<dbReference type="RefSeq" id="WP_377327414.1">
    <property type="nucleotide sequence ID" value="NZ_JBHSNG010000012.1"/>
</dbReference>
<protein>
    <submittedName>
        <fullName evidence="1">Uncharacterized protein</fullName>
    </submittedName>
</protein>
<proteinExistence type="predicted"/>
<keyword evidence="2" id="KW-1185">Reference proteome</keyword>
<name>A0ABW0SXT9_9GAMM</name>